<dbReference type="VEuPathDB" id="PiroplasmaDB:BBBOND_0206160"/>
<feature type="compositionally biased region" description="Polar residues" evidence="1">
    <location>
        <begin position="199"/>
        <end position="216"/>
    </location>
</feature>
<protein>
    <submittedName>
        <fullName evidence="2">Uncharacterized protein</fullName>
    </submittedName>
</protein>
<evidence type="ECO:0000313" key="2">
    <source>
        <dbReference type="EMBL" id="CDR95458.1"/>
    </source>
</evidence>
<dbReference type="GeneID" id="24563999"/>
<organism evidence="2 3">
    <name type="scientific">Babesia bigemina</name>
    <dbReference type="NCBI Taxonomy" id="5866"/>
    <lineage>
        <taxon>Eukaryota</taxon>
        <taxon>Sar</taxon>
        <taxon>Alveolata</taxon>
        <taxon>Apicomplexa</taxon>
        <taxon>Aconoidasida</taxon>
        <taxon>Piroplasmida</taxon>
        <taxon>Babesiidae</taxon>
        <taxon>Babesia</taxon>
    </lineage>
</organism>
<dbReference type="OrthoDB" id="366324at2759"/>
<dbReference type="RefSeq" id="XP_012767644.1">
    <property type="nucleotide sequence ID" value="XM_012912190.1"/>
</dbReference>
<reference evidence="3" key="1">
    <citation type="submission" date="2014-06" db="EMBL/GenBank/DDBJ databases">
        <authorList>
            <person name="Aslett M."/>
            <person name="De Silva N."/>
        </authorList>
    </citation>
    <scope>NUCLEOTIDE SEQUENCE [LARGE SCALE GENOMIC DNA]</scope>
    <source>
        <strain evidence="3">Bond</strain>
    </source>
</reference>
<sequence>MINMNSENDECLHLRDYTTHDSNLIPVLPEEIEFRRVDNFHCRNLTIVEHSPIAVRKFQELTKELGTVKEPISIVLPPKLPFDLGNYHPCLDSQAPTISDDEDATNESVSSNDVFAASYTTLNEPCYRLAERIYHLEKLKMEQRSIRSSITIADTLDGEQPFHDESDDNKSTCSLRSASPAAGGTGFSTAREQECNPPGSEQGSTQSESPTSTGSYNDRDAVLSESPSSDIDEQPQAGGDINVEDEHHGTPNATGTESTGQGERKLHHVSTYNVQPPMVYYDPFDEPEDDHFWPFSLGTSVWNFMVGSSRSLAPQNSAVMNVESHISSFYSKEGEFCVAAHVTCLQSFVC</sequence>
<feature type="compositionally biased region" description="Polar residues" evidence="1">
    <location>
        <begin position="251"/>
        <end position="261"/>
    </location>
</feature>
<dbReference type="AlphaFoldDB" id="A0A061D4F2"/>
<evidence type="ECO:0000256" key="1">
    <source>
        <dbReference type="SAM" id="MobiDB-lite"/>
    </source>
</evidence>
<dbReference type="KEGG" id="bbig:BBBOND_0206160"/>
<name>A0A061D4F2_BABBI</name>
<feature type="compositionally biased region" description="Basic and acidic residues" evidence="1">
    <location>
        <begin position="160"/>
        <end position="170"/>
    </location>
</feature>
<proteinExistence type="predicted"/>
<feature type="region of interest" description="Disordered" evidence="1">
    <location>
        <begin position="157"/>
        <end position="264"/>
    </location>
</feature>
<dbReference type="Proteomes" id="UP000033188">
    <property type="component" value="Chromosome 2"/>
</dbReference>
<evidence type="ECO:0000313" key="3">
    <source>
        <dbReference type="Proteomes" id="UP000033188"/>
    </source>
</evidence>
<accession>A0A061D4F2</accession>
<gene>
    <name evidence="2" type="ORF">BBBOND_0206160</name>
</gene>
<dbReference type="EMBL" id="LK391708">
    <property type="protein sequence ID" value="CDR95458.1"/>
    <property type="molecule type" value="Genomic_DNA"/>
</dbReference>
<keyword evidence="3" id="KW-1185">Reference proteome</keyword>
<dbReference type="OMA" id="MNVESHI"/>